<organism evidence="2 3">
    <name type="scientific">Plicaturopsis crispa FD-325 SS-3</name>
    <dbReference type="NCBI Taxonomy" id="944288"/>
    <lineage>
        <taxon>Eukaryota</taxon>
        <taxon>Fungi</taxon>
        <taxon>Dikarya</taxon>
        <taxon>Basidiomycota</taxon>
        <taxon>Agaricomycotina</taxon>
        <taxon>Agaricomycetes</taxon>
        <taxon>Agaricomycetidae</taxon>
        <taxon>Amylocorticiales</taxon>
        <taxon>Amylocorticiaceae</taxon>
        <taxon>Plicatura</taxon>
        <taxon>Plicaturopsis crispa</taxon>
    </lineage>
</organism>
<feature type="compositionally biased region" description="Polar residues" evidence="1">
    <location>
        <begin position="314"/>
        <end position="326"/>
    </location>
</feature>
<feature type="compositionally biased region" description="Basic and acidic residues" evidence="1">
    <location>
        <begin position="346"/>
        <end position="360"/>
    </location>
</feature>
<keyword evidence="3" id="KW-1185">Reference proteome</keyword>
<accession>A0A0C9T2G9</accession>
<feature type="compositionally biased region" description="Basic and acidic residues" evidence="1">
    <location>
        <begin position="422"/>
        <end position="431"/>
    </location>
</feature>
<feature type="region of interest" description="Disordered" evidence="1">
    <location>
        <begin position="295"/>
        <end position="451"/>
    </location>
</feature>
<dbReference type="HOGENOM" id="CLU_607090_0_0_1"/>
<name>A0A0C9T2G9_PLICR</name>
<sequence>MDADAPSALKRWKHERISGLEITLSKAARSVESERPLVTLQRVKGAERFTVNRINNKEPAVFKHAAVWLRGTPPETGNYVPPRATASRSIPTATIQRAPSWSCKVTYTFDTSKDKSLYEDILVTRSNWQCRVGNQFQMACPLFSRKTKRNANLVEQNKFPYTPHPVIRQAVEGSSEYVPSFVPPARLMAVKWEGSTKSLVLLKSTAQPELLEGDIVWISFTISYVIGQDEWFPEICPREITRVFSPPPDSEGLDMRLDGARPPLHPEGVLNTIPYQYPLLPLGIAENEDEDEDDKLYWNHVSPPPDDVELGNEQAGNGASSASTSKKTLDHDIDAPAAGSEMTMDCEDRSREPAAGESHDTNVLATTTGPSNKPSDSSSSEPDPATDAKGNPEATTKDVEMSDANKENLHPQIADVAAGKRRATDDVDDAVHAPSPPKRKTRAAKEKKSKH</sequence>
<feature type="compositionally biased region" description="Basic residues" evidence="1">
    <location>
        <begin position="437"/>
        <end position="451"/>
    </location>
</feature>
<evidence type="ECO:0000256" key="1">
    <source>
        <dbReference type="SAM" id="MobiDB-lite"/>
    </source>
</evidence>
<reference evidence="2 3" key="1">
    <citation type="submission" date="2014-06" db="EMBL/GenBank/DDBJ databases">
        <title>Evolutionary Origins and Diversification of the Mycorrhizal Mutualists.</title>
        <authorList>
            <consortium name="DOE Joint Genome Institute"/>
            <consortium name="Mycorrhizal Genomics Consortium"/>
            <person name="Kohler A."/>
            <person name="Kuo A."/>
            <person name="Nagy L.G."/>
            <person name="Floudas D."/>
            <person name="Copeland A."/>
            <person name="Barry K.W."/>
            <person name="Cichocki N."/>
            <person name="Veneault-Fourrey C."/>
            <person name="LaButti K."/>
            <person name="Lindquist E.A."/>
            <person name="Lipzen A."/>
            <person name="Lundell T."/>
            <person name="Morin E."/>
            <person name="Murat C."/>
            <person name="Riley R."/>
            <person name="Ohm R."/>
            <person name="Sun H."/>
            <person name="Tunlid A."/>
            <person name="Henrissat B."/>
            <person name="Grigoriev I.V."/>
            <person name="Hibbett D.S."/>
            <person name="Martin F."/>
        </authorList>
    </citation>
    <scope>NUCLEOTIDE SEQUENCE [LARGE SCALE GENOMIC DNA]</scope>
    <source>
        <strain evidence="2 3">FD-325 SS-3</strain>
    </source>
</reference>
<dbReference type="Proteomes" id="UP000053263">
    <property type="component" value="Unassembled WGS sequence"/>
</dbReference>
<proteinExistence type="predicted"/>
<feature type="compositionally biased region" description="Basic and acidic residues" evidence="1">
    <location>
        <begin position="395"/>
        <end position="409"/>
    </location>
</feature>
<dbReference type="EMBL" id="KN832577">
    <property type="protein sequence ID" value="KII83469.1"/>
    <property type="molecule type" value="Genomic_DNA"/>
</dbReference>
<feature type="compositionally biased region" description="Low complexity" evidence="1">
    <location>
        <begin position="370"/>
        <end position="383"/>
    </location>
</feature>
<evidence type="ECO:0000313" key="3">
    <source>
        <dbReference type="Proteomes" id="UP000053263"/>
    </source>
</evidence>
<dbReference type="OrthoDB" id="3034725at2759"/>
<gene>
    <name evidence="2" type="ORF">PLICRDRAFT_32909</name>
</gene>
<protein>
    <submittedName>
        <fullName evidence="2">Uncharacterized protein</fullName>
    </submittedName>
</protein>
<dbReference type="AlphaFoldDB" id="A0A0C9T2G9"/>
<evidence type="ECO:0000313" key="2">
    <source>
        <dbReference type="EMBL" id="KII83469.1"/>
    </source>
</evidence>